<dbReference type="OrthoDB" id="1924787at2759"/>
<dbReference type="AlphaFoldDB" id="A0A1E7EP50"/>
<reference evidence="2 3" key="1">
    <citation type="submission" date="2016-09" db="EMBL/GenBank/DDBJ databases">
        <title>Extensive genetic diversity and differential bi-allelic expression allows diatom success in the polar Southern Ocean.</title>
        <authorList>
            <consortium name="DOE Joint Genome Institute"/>
            <person name="Mock T."/>
            <person name="Otillar R.P."/>
            <person name="Strauss J."/>
            <person name="Dupont C."/>
            <person name="Frickenhaus S."/>
            <person name="Maumus F."/>
            <person name="Mcmullan M."/>
            <person name="Sanges R."/>
            <person name="Schmutz J."/>
            <person name="Toseland A."/>
            <person name="Valas R."/>
            <person name="Veluchamy A."/>
            <person name="Ward B.J."/>
            <person name="Allen A."/>
            <person name="Barry K."/>
            <person name="Falciatore A."/>
            <person name="Ferrante M."/>
            <person name="Fortunato A.E."/>
            <person name="Gloeckner G."/>
            <person name="Gruber A."/>
            <person name="Hipkin R."/>
            <person name="Janech M."/>
            <person name="Kroth P."/>
            <person name="Leese F."/>
            <person name="Lindquist E."/>
            <person name="Lyon B.R."/>
            <person name="Martin J."/>
            <person name="Mayer C."/>
            <person name="Parker M."/>
            <person name="Quesneville H."/>
            <person name="Raymond J."/>
            <person name="Uhlig C."/>
            <person name="Valentin K.U."/>
            <person name="Worden A.Z."/>
            <person name="Armbrust E.V."/>
            <person name="Bowler C."/>
            <person name="Green B."/>
            <person name="Moulton V."/>
            <person name="Van Oosterhout C."/>
            <person name="Grigoriev I."/>
        </authorList>
    </citation>
    <scope>NUCLEOTIDE SEQUENCE [LARGE SCALE GENOMIC DNA]</scope>
    <source>
        <strain evidence="2 3">CCMP1102</strain>
    </source>
</reference>
<keyword evidence="3" id="KW-1185">Reference proteome</keyword>
<feature type="region of interest" description="Disordered" evidence="1">
    <location>
        <begin position="77"/>
        <end position="122"/>
    </location>
</feature>
<sequence>MPVIVSDQLPYYQTIYINTFPDWNDFALVVPEDIFLADPVGSLDAAVDDLMQSKLVLERKIEGLRLLQRKSVSFKGLPVGGSDNSGNSGGRTSLLKRRSSKQAMAATPMEDGIHPQLWGRPGHLTDAEADVYEDQI</sequence>
<gene>
    <name evidence="2" type="ORF">FRACYDRAFT_250754</name>
</gene>
<accession>A0A1E7EP50</accession>
<proteinExistence type="predicted"/>
<evidence type="ECO:0000256" key="1">
    <source>
        <dbReference type="SAM" id="MobiDB-lite"/>
    </source>
</evidence>
<dbReference type="InParanoid" id="A0A1E7EP50"/>
<dbReference type="Proteomes" id="UP000095751">
    <property type="component" value="Unassembled WGS sequence"/>
</dbReference>
<evidence type="ECO:0000313" key="2">
    <source>
        <dbReference type="EMBL" id="OEU07730.1"/>
    </source>
</evidence>
<evidence type="ECO:0000313" key="3">
    <source>
        <dbReference type="Proteomes" id="UP000095751"/>
    </source>
</evidence>
<name>A0A1E7EP50_9STRA</name>
<protein>
    <submittedName>
        <fullName evidence="2">Uncharacterized protein</fullName>
    </submittedName>
</protein>
<organism evidence="2 3">
    <name type="scientific">Fragilariopsis cylindrus CCMP1102</name>
    <dbReference type="NCBI Taxonomy" id="635003"/>
    <lineage>
        <taxon>Eukaryota</taxon>
        <taxon>Sar</taxon>
        <taxon>Stramenopiles</taxon>
        <taxon>Ochrophyta</taxon>
        <taxon>Bacillariophyta</taxon>
        <taxon>Bacillariophyceae</taxon>
        <taxon>Bacillariophycidae</taxon>
        <taxon>Bacillariales</taxon>
        <taxon>Bacillariaceae</taxon>
        <taxon>Fragilariopsis</taxon>
    </lineage>
</organism>
<dbReference type="EMBL" id="KV784384">
    <property type="protein sequence ID" value="OEU07730.1"/>
    <property type="molecule type" value="Genomic_DNA"/>
</dbReference>
<dbReference type="KEGG" id="fcy:FRACYDRAFT_250754"/>